<feature type="transmembrane region" description="Helical" evidence="1">
    <location>
        <begin position="41"/>
        <end position="62"/>
    </location>
</feature>
<keyword evidence="1" id="KW-0472">Membrane</keyword>
<organism evidence="2 3">
    <name type="scientific">Parascaris univalens</name>
    <name type="common">Nematode worm</name>
    <dbReference type="NCBI Taxonomy" id="6257"/>
    <lineage>
        <taxon>Eukaryota</taxon>
        <taxon>Metazoa</taxon>
        <taxon>Ecdysozoa</taxon>
        <taxon>Nematoda</taxon>
        <taxon>Chromadorea</taxon>
        <taxon>Rhabditida</taxon>
        <taxon>Spirurina</taxon>
        <taxon>Ascaridomorpha</taxon>
        <taxon>Ascaridoidea</taxon>
        <taxon>Ascarididae</taxon>
        <taxon>Parascaris</taxon>
    </lineage>
</organism>
<dbReference type="Proteomes" id="UP000887569">
    <property type="component" value="Unplaced"/>
</dbReference>
<dbReference type="AlphaFoldDB" id="A0A915BAB2"/>
<evidence type="ECO:0000256" key="1">
    <source>
        <dbReference type="SAM" id="Phobius"/>
    </source>
</evidence>
<keyword evidence="2" id="KW-1185">Reference proteome</keyword>
<protein>
    <submittedName>
        <fullName evidence="3">Uncharacterized protein</fullName>
    </submittedName>
</protein>
<name>A0A915BAB2_PARUN</name>
<sequence>MVSLLRKCSLISTIRIFAVVVSLIGTAAIIAALAFLTATSIALIFIVTGVGIAFLAVSALAWRFTAYEGNDEATTRPAVYMRSFRAIDCSFPYRLYSSPTYHSAAITSPLWSTMARPHLIRCIPEMSPPPYRIIDRNNASEVAPPIYTTSDSLARCSSYSPPPRYTPQCLTVSTNPAGRDWQGIRRNTVQIIDCSKAIPAMFQMDRVITSF</sequence>
<reference evidence="3" key="1">
    <citation type="submission" date="2022-11" db="UniProtKB">
        <authorList>
            <consortium name="WormBaseParasite"/>
        </authorList>
    </citation>
    <scope>IDENTIFICATION</scope>
</reference>
<proteinExistence type="predicted"/>
<evidence type="ECO:0000313" key="3">
    <source>
        <dbReference type="WBParaSite" id="PgR032X_g073_t01"/>
    </source>
</evidence>
<accession>A0A915BAB2</accession>
<keyword evidence="1" id="KW-0812">Transmembrane</keyword>
<dbReference type="WBParaSite" id="PgR032X_g073_t01">
    <property type="protein sequence ID" value="PgR032X_g073_t01"/>
    <property type="gene ID" value="PgR032X_g073"/>
</dbReference>
<evidence type="ECO:0000313" key="2">
    <source>
        <dbReference type="Proteomes" id="UP000887569"/>
    </source>
</evidence>
<keyword evidence="1" id="KW-1133">Transmembrane helix</keyword>
<feature type="transmembrane region" description="Helical" evidence="1">
    <location>
        <begin position="12"/>
        <end position="35"/>
    </location>
</feature>